<comment type="catalytic activity">
    <reaction evidence="7 9">
        <text>beta-D-fructose 1-phosphate + ATP = beta-D-fructose 1,6-bisphosphate + ADP + H(+)</text>
        <dbReference type="Rhea" id="RHEA:14213"/>
        <dbReference type="ChEBI" id="CHEBI:15378"/>
        <dbReference type="ChEBI" id="CHEBI:30616"/>
        <dbReference type="ChEBI" id="CHEBI:32966"/>
        <dbReference type="ChEBI" id="CHEBI:138881"/>
        <dbReference type="ChEBI" id="CHEBI:456216"/>
        <dbReference type="EC" id="2.7.1.56"/>
    </reaction>
</comment>
<dbReference type="PIRSF" id="PIRSF000535">
    <property type="entry name" value="1PFK/6PFK/LacC"/>
    <property type="match status" value="1"/>
</dbReference>
<dbReference type="FunFam" id="3.40.1190.20:FF:000001">
    <property type="entry name" value="Phosphofructokinase"/>
    <property type="match status" value="1"/>
</dbReference>
<dbReference type="NCBIfam" id="TIGR03828">
    <property type="entry name" value="pfkB"/>
    <property type="match status" value="1"/>
</dbReference>
<evidence type="ECO:0000256" key="8">
    <source>
        <dbReference type="PIRNR" id="PIRNR000535"/>
    </source>
</evidence>
<dbReference type="PANTHER" id="PTHR46566">
    <property type="entry name" value="1-PHOSPHOFRUCTOKINASE-RELATED"/>
    <property type="match status" value="1"/>
</dbReference>
<dbReference type="Gene3D" id="3.40.1190.20">
    <property type="match status" value="1"/>
</dbReference>
<accession>A0A0R1KKX6</accession>
<dbReference type="GO" id="GO:0005829">
    <property type="term" value="C:cytosol"/>
    <property type="evidence" value="ECO:0007669"/>
    <property type="project" value="TreeGrafter"/>
</dbReference>
<gene>
    <name evidence="11" type="ORF">FD03_GL002027</name>
</gene>
<dbReference type="GO" id="GO:0005988">
    <property type="term" value="P:lactose metabolic process"/>
    <property type="evidence" value="ECO:0007669"/>
    <property type="project" value="UniProtKB-KW"/>
</dbReference>
<keyword evidence="2 8" id="KW-0808">Transferase</keyword>
<dbReference type="NCBIfam" id="TIGR03168">
    <property type="entry name" value="1-PFK"/>
    <property type="match status" value="1"/>
</dbReference>
<dbReference type="OrthoDB" id="9801219at2"/>
<comment type="caution">
    <text evidence="11">The sequence shown here is derived from an EMBL/GenBank/DDBJ whole genome shotgun (WGS) entry which is preliminary data.</text>
</comment>
<dbReference type="eggNOG" id="COG1105">
    <property type="taxonomic scope" value="Bacteria"/>
</dbReference>
<dbReference type="Pfam" id="PF00294">
    <property type="entry name" value="PfkB"/>
    <property type="match status" value="1"/>
</dbReference>
<dbReference type="AlphaFoldDB" id="A0A0R1KKX6"/>
<dbReference type="Proteomes" id="UP000051248">
    <property type="component" value="Unassembled WGS sequence"/>
</dbReference>
<evidence type="ECO:0000259" key="10">
    <source>
        <dbReference type="Pfam" id="PF00294"/>
    </source>
</evidence>
<dbReference type="GO" id="GO:0005524">
    <property type="term" value="F:ATP binding"/>
    <property type="evidence" value="ECO:0007669"/>
    <property type="project" value="UniProtKB-UniRule"/>
</dbReference>
<dbReference type="PROSITE" id="PS00584">
    <property type="entry name" value="PFKB_KINASES_2"/>
    <property type="match status" value="1"/>
</dbReference>
<evidence type="ECO:0000256" key="7">
    <source>
        <dbReference type="ARBA" id="ARBA00047745"/>
    </source>
</evidence>
<feature type="domain" description="Carbohydrate kinase PfkB" evidence="10">
    <location>
        <begin position="8"/>
        <end position="284"/>
    </location>
</feature>
<keyword evidence="12" id="KW-1185">Reference proteome</keyword>
<name>A0A0R1KKX6_9LACO</name>
<comment type="similarity">
    <text evidence="1">Belongs to the carbohydrate kinase pfkB family.</text>
</comment>
<dbReference type="UniPathway" id="UPA00704">
    <property type="reaction ID" value="UER00715"/>
</dbReference>
<keyword evidence="3 8" id="KW-0423">Lactose metabolism</keyword>
<dbReference type="InterPro" id="IPR002173">
    <property type="entry name" value="Carboh/pur_kinase_PfkB_CS"/>
</dbReference>
<evidence type="ECO:0000256" key="6">
    <source>
        <dbReference type="ARBA" id="ARBA00022840"/>
    </source>
</evidence>
<evidence type="ECO:0000256" key="1">
    <source>
        <dbReference type="ARBA" id="ARBA00005380"/>
    </source>
</evidence>
<dbReference type="GO" id="GO:0008662">
    <property type="term" value="F:1-phosphofructokinase activity"/>
    <property type="evidence" value="ECO:0007669"/>
    <property type="project" value="UniProtKB-UniRule"/>
</dbReference>
<comment type="function">
    <text evidence="9">Catalyzes the ATP-dependent phosphorylation of fructose-l-phosphate to fructose-l,6-bisphosphate.</text>
</comment>
<dbReference type="PANTHER" id="PTHR46566:SF1">
    <property type="entry name" value="1-PHOSPHOFRUCTOKINASE"/>
    <property type="match status" value="1"/>
</dbReference>
<evidence type="ECO:0000313" key="12">
    <source>
        <dbReference type="Proteomes" id="UP000051248"/>
    </source>
</evidence>
<dbReference type="InterPro" id="IPR022463">
    <property type="entry name" value="1-PFruKinase"/>
</dbReference>
<dbReference type="RefSeq" id="WP_056979671.1">
    <property type="nucleotide sequence ID" value="NZ_AZDZ01000003.1"/>
</dbReference>
<dbReference type="CDD" id="cd01164">
    <property type="entry name" value="FruK_PfkB_like"/>
    <property type="match status" value="1"/>
</dbReference>
<reference evidence="11 12" key="1">
    <citation type="journal article" date="2015" name="Genome Announc.">
        <title>Expanding the biotechnology potential of lactobacilli through comparative genomics of 213 strains and associated genera.</title>
        <authorList>
            <person name="Sun Z."/>
            <person name="Harris H.M."/>
            <person name="McCann A."/>
            <person name="Guo C."/>
            <person name="Argimon S."/>
            <person name="Zhang W."/>
            <person name="Yang X."/>
            <person name="Jeffery I.B."/>
            <person name="Cooney J.C."/>
            <person name="Kagawa T.F."/>
            <person name="Liu W."/>
            <person name="Song Y."/>
            <person name="Salvetti E."/>
            <person name="Wrobel A."/>
            <person name="Rasinkangas P."/>
            <person name="Parkhill J."/>
            <person name="Rea M.C."/>
            <person name="O'Sullivan O."/>
            <person name="Ritari J."/>
            <person name="Douillard F.P."/>
            <person name="Paul Ross R."/>
            <person name="Yang R."/>
            <person name="Briner A.E."/>
            <person name="Felis G.E."/>
            <person name="de Vos W.M."/>
            <person name="Barrangou R."/>
            <person name="Klaenhammer T.R."/>
            <person name="Caufield P.W."/>
            <person name="Cui Y."/>
            <person name="Zhang H."/>
            <person name="O'Toole P.W."/>
        </authorList>
    </citation>
    <scope>NUCLEOTIDE SEQUENCE [LARGE SCALE GENOMIC DNA]</scope>
    <source>
        <strain evidence="11 12">DSM 19682</strain>
    </source>
</reference>
<comment type="catalytic activity">
    <reaction evidence="8">
        <text>D-tagatofuranose 6-phosphate + ATP = D-tagatofuranose 1,6-bisphosphate + ADP + H(+)</text>
        <dbReference type="Rhea" id="RHEA:12420"/>
        <dbReference type="ChEBI" id="CHEBI:15378"/>
        <dbReference type="ChEBI" id="CHEBI:30616"/>
        <dbReference type="ChEBI" id="CHEBI:58694"/>
        <dbReference type="ChEBI" id="CHEBI:58695"/>
        <dbReference type="ChEBI" id="CHEBI:456216"/>
        <dbReference type="EC" id="2.7.1.144"/>
    </reaction>
</comment>
<keyword evidence="4 8" id="KW-0547">Nucleotide-binding</keyword>
<dbReference type="EC" id="2.7.1.144" evidence="8"/>
<protein>
    <recommendedName>
        <fullName evidence="8">Tagatose-6-phosphate kinase</fullName>
        <ecNumber evidence="8">2.7.1.144</ecNumber>
    </recommendedName>
</protein>
<dbReference type="GO" id="GO:0009024">
    <property type="term" value="F:tagatose-6-phosphate kinase activity"/>
    <property type="evidence" value="ECO:0007669"/>
    <property type="project" value="UniProtKB-EC"/>
</dbReference>
<evidence type="ECO:0000256" key="4">
    <source>
        <dbReference type="ARBA" id="ARBA00022741"/>
    </source>
</evidence>
<dbReference type="SUPFAM" id="SSF53613">
    <property type="entry name" value="Ribokinase-like"/>
    <property type="match status" value="1"/>
</dbReference>
<proteinExistence type="inferred from homology"/>
<evidence type="ECO:0000256" key="3">
    <source>
        <dbReference type="ARBA" id="ARBA00022736"/>
    </source>
</evidence>
<dbReference type="GO" id="GO:0016052">
    <property type="term" value="P:carbohydrate catabolic process"/>
    <property type="evidence" value="ECO:0007669"/>
    <property type="project" value="UniProtKB-ARBA"/>
</dbReference>
<organism evidence="11 12">
    <name type="scientific">Companilactobacillus nodensis DSM 19682 = JCM 14932 = NBRC 107160</name>
    <dbReference type="NCBI Taxonomy" id="1423775"/>
    <lineage>
        <taxon>Bacteria</taxon>
        <taxon>Bacillati</taxon>
        <taxon>Bacillota</taxon>
        <taxon>Bacilli</taxon>
        <taxon>Lactobacillales</taxon>
        <taxon>Lactobacillaceae</taxon>
        <taxon>Companilactobacillus</taxon>
    </lineage>
</organism>
<dbReference type="STRING" id="1423775.FD03_GL002027"/>
<dbReference type="EMBL" id="AZDZ01000003">
    <property type="protein sequence ID" value="KRK80602.1"/>
    <property type="molecule type" value="Genomic_DNA"/>
</dbReference>
<comment type="similarity">
    <text evidence="8">Belongs to the carbohydrate kinase PfkB family. LacC subfamily.</text>
</comment>
<keyword evidence="5 9" id="KW-0418">Kinase</keyword>
<evidence type="ECO:0000256" key="2">
    <source>
        <dbReference type="ARBA" id="ARBA00022679"/>
    </source>
</evidence>
<dbReference type="GO" id="GO:0044281">
    <property type="term" value="P:small molecule metabolic process"/>
    <property type="evidence" value="ECO:0007669"/>
    <property type="project" value="UniProtKB-ARBA"/>
</dbReference>
<comment type="pathway">
    <text evidence="8">Carbohydrate metabolism; D-tagatose 6-phosphate degradation; D-glyceraldehyde 3-phosphate and glycerone phosphate from D-tagatose 6-phosphate: step 1/2.</text>
</comment>
<dbReference type="PATRIC" id="fig|1423775.4.peg.2064"/>
<dbReference type="InterPro" id="IPR017583">
    <property type="entry name" value="Tagatose/fructose_Pkinase"/>
</dbReference>
<keyword evidence="6 8" id="KW-0067">ATP-binding</keyword>
<evidence type="ECO:0000256" key="9">
    <source>
        <dbReference type="RuleBase" id="RU369061"/>
    </source>
</evidence>
<dbReference type="InterPro" id="IPR029056">
    <property type="entry name" value="Ribokinase-like"/>
</dbReference>
<dbReference type="GO" id="GO:2001059">
    <property type="term" value="P:D-tagatose 6-phosphate catabolic process"/>
    <property type="evidence" value="ECO:0007669"/>
    <property type="project" value="UniProtKB-UniPathway"/>
</dbReference>
<sequence length="307" mass="32884">MIYTITANPSIDYVLQLKTLTTGEVNRTTSDVKLPGGKGINVSRILKELNIDSTALGFVGGATGEMFKSLLAQHNLKTNFTTVKEDTRINVKVNAVEQDEETEINGMGPAISSDEKNEFIDQLKSVGNGDVVIMSGSLPKQLPETFYLDIAKMIQAQGADFIIDTTGQALLDTLPLHPLVVKPNNHELADLFQTTFNSDQEIIDHAKKLLDQGAKHVLVSMAGDGALLVTKGHTYKANAPKGTVINSVGAGDSMIAGFAGTFMKTGDPIESFHIGAACGSATAFSQDIAVKEKIDKVYKEINISELS</sequence>
<evidence type="ECO:0000313" key="11">
    <source>
        <dbReference type="EMBL" id="KRK80602.1"/>
    </source>
</evidence>
<dbReference type="InterPro" id="IPR011611">
    <property type="entry name" value="PfkB_dom"/>
</dbReference>
<evidence type="ECO:0000256" key="5">
    <source>
        <dbReference type="ARBA" id="ARBA00022777"/>
    </source>
</evidence>